<dbReference type="EMBL" id="AZMM01011036">
    <property type="protein sequence ID" value="ETJ34542.1"/>
    <property type="molecule type" value="Genomic_DNA"/>
</dbReference>
<proteinExistence type="predicted"/>
<feature type="non-terminal residue" evidence="1">
    <location>
        <position position="34"/>
    </location>
</feature>
<organism evidence="1">
    <name type="scientific">human gut metagenome</name>
    <dbReference type="NCBI Taxonomy" id="408170"/>
    <lineage>
        <taxon>unclassified sequences</taxon>
        <taxon>metagenomes</taxon>
        <taxon>organismal metagenomes</taxon>
    </lineage>
</organism>
<evidence type="ECO:0000313" key="1">
    <source>
        <dbReference type="EMBL" id="ETJ34542.1"/>
    </source>
</evidence>
<gene>
    <name evidence="1" type="ORF">Q604_UNBC11036G0002</name>
</gene>
<name>W1XWC7_9ZZZZ</name>
<accession>W1XWC7</accession>
<comment type="caution">
    <text evidence="1">The sequence shown here is derived from an EMBL/GenBank/DDBJ whole genome shotgun (WGS) entry which is preliminary data.</text>
</comment>
<dbReference type="AlphaFoldDB" id="W1XWC7"/>
<sequence length="34" mass="4042">MTKRLQPIRLDAYKPLREVVSETLRQAIQDRKST</sequence>
<protein>
    <submittedName>
        <fullName evidence="1">FCD protein</fullName>
    </submittedName>
</protein>
<reference evidence="1" key="1">
    <citation type="submission" date="2013-12" db="EMBL/GenBank/DDBJ databases">
        <title>A Varibaculum cambriense genome reconstructed from a premature infant gut community with otherwise low bacterial novelty that shifts toward anaerobic metabolism during the third week of life.</title>
        <authorList>
            <person name="Brown C.T."/>
            <person name="Sharon I."/>
            <person name="Thomas B.C."/>
            <person name="Castelle C.J."/>
            <person name="Morowitz M.J."/>
            <person name="Banfield J.F."/>
        </authorList>
    </citation>
    <scope>NUCLEOTIDE SEQUENCE</scope>
</reference>